<feature type="chain" id="PRO_5039343501" evidence="1">
    <location>
        <begin position="29"/>
        <end position="318"/>
    </location>
</feature>
<dbReference type="EMBL" id="QXTG01000002">
    <property type="protein sequence ID" value="RIX28200.1"/>
    <property type="molecule type" value="Genomic_DNA"/>
</dbReference>
<dbReference type="AlphaFoldDB" id="A0A3A1TWN0"/>
<feature type="domain" description="ABC-type glycine betaine transport system substrate-binding" evidence="2">
    <location>
        <begin position="52"/>
        <end position="315"/>
    </location>
</feature>
<gene>
    <name evidence="3" type="ORF">D1781_12065</name>
</gene>
<proteinExistence type="predicted"/>
<dbReference type="PROSITE" id="PS51257">
    <property type="entry name" value="PROKAR_LIPOPROTEIN"/>
    <property type="match status" value="1"/>
</dbReference>
<dbReference type="RefSeq" id="WP_119482511.1">
    <property type="nucleotide sequence ID" value="NZ_QXTG01000002.1"/>
</dbReference>
<dbReference type="CDD" id="cd13606">
    <property type="entry name" value="PBP2_ProX_like"/>
    <property type="match status" value="1"/>
</dbReference>
<keyword evidence="1" id="KW-0732">Signal</keyword>
<evidence type="ECO:0000259" key="2">
    <source>
        <dbReference type="Pfam" id="PF04069"/>
    </source>
</evidence>
<feature type="signal peptide" evidence="1">
    <location>
        <begin position="1"/>
        <end position="28"/>
    </location>
</feature>
<sequence length="318" mass="32255">MSITRRGLLGTAAVAAALTLGLAGCANSSSIGGGSSSSAAASGGATASGDAKSIVVGSANFGENEILGYIYGGALANKGYSVSYKPAIGARAAYLPALQNGEINLVPEYAGSLLSYLDKTANAKSGDAVKSGIDAKIGTLNAKALDFAEAADSDSLNVTSSFAKEKGLTSIADLSKAGTVTIAANPEFATRPDGIKGLQSVYGLKDVKFKAINDGGGPTTLKALLNDQVQVADIYSTTPSIKQNKLVTLTDPKNLFASQQVVPIVSTSKATSDLESIVDGVSAKLTTEDLLDLNTKASGSDKPDYQALAKAWLSEKGF</sequence>
<dbReference type="InterPro" id="IPR006311">
    <property type="entry name" value="TAT_signal"/>
</dbReference>
<accession>A0A3A1TWN0</accession>
<dbReference type="Gene3D" id="3.40.190.10">
    <property type="entry name" value="Periplasmic binding protein-like II"/>
    <property type="match status" value="1"/>
</dbReference>
<dbReference type="Pfam" id="PF04069">
    <property type="entry name" value="OpuAC"/>
    <property type="match status" value="1"/>
</dbReference>
<comment type="caution">
    <text evidence="3">The sequence shown here is derived from an EMBL/GenBank/DDBJ whole genome shotgun (WGS) entry which is preliminary data.</text>
</comment>
<reference evidence="4" key="1">
    <citation type="submission" date="2018-09" db="EMBL/GenBank/DDBJ databases">
        <authorList>
            <person name="Kim I."/>
        </authorList>
    </citation>
    <scope>NUCLEOTIDE SEQUENCE [LARGE SCALE GENOMIC DNA]</scope>
    <source>
        <strain evidence="4">DD4a</strain>
    </source>
</reference>
<dbReference type="GO" id="GO:0022857">
    <property type="term" value="F:transmembrane transporter activity"/>
    <property type="evidence" value="ECO:0007669"/>
    <property type="project" value="InterPro"/>
</dbReference>
<dbReference type="InterPro" id="IPR007210">
    <property type="entry name" value="ABC_Gly_betaine_transp_sub-bd"/>
</dbReference>
<dbReference type="PROSITE" id="PS51318">
    <property type="entry name" value="TAT"/>
    <property type="match status" value="1"/>
</dbReference>
<dbReference type="GO" id="GO:0043190">
    <property type="term" value="C:ATP-binding cassette (ABC) transporter complex"/>
    <property type="evidence" value="ECO:0007669"/>
    <property type="project" value="InterPro"/>
</dbReference>
<dbReference type="Gene3D" id="3.40.190.120">
    <property type="entry name" value="Osmoprotection protein (prox), domain 2"/>
    <property type="match status" value="1"/>
</dbReference>
<organism evidence="3 4">
    <name type="scientific">Amnibacterium setariae</name>
    <dbReference type="NCBI Taxonomy" id="2306585"/>
    <lineage>
        <taxon>Bacteria</taxon>
        <taxon>Bacillati</taxon>
        <taxon>Actinomycetota</taxon>
        <taxon>Actinomycetes</taxon>
        <taxon>Micrococcales</taxon>
        <taxon>Microbacteriaceae</taxon>
        <taxon>Amnibacterium</taxon>
    </lineage>
</organism>
<evidence type="ECO:0000313" key="3">
    <source>
        <dbReference type="EMBL" id="RIX28200.1"/>
    </source>
</evidence>
<dbReference type="Proteomes" id="UP000265742">
    <property type="component" value="Unassembled WGS sequence"/>
</dbReference>
<dbReference type="OrthoDB" id="9781705at2"/>
<keyword evidence="4" id="KW-1185">Reference proteome</keyword>
<evidence type="ECO:0000313" key="4">
    <source>
        <dbReference type="Proteomes" id="UP000265742"/>
    </source>
</evidence>
<name>A0A3A1TWN0_9MICO</name>
<dbReference type="SUPFAM" id="SSF53850">
    <property type="entry name" value="Periplasmic binding protein-like II"/>
    <property type="match status" value="1"/>
</dbReference>
<evidence type="ECO:0000256" key="1">
    <source>
        <dbReference type="SAM" id="SignalP"/>
    </source>
</evidence>
<protein>
    <submittedName>
        <fullName evidence="3">ABC transporter substrate-binding protein</fullName>
    </submittedName>
</protein>